<protein>
    <submittedName>
        <fullName evidence="8">RagB/SusD family nutrient uptake outer membrane protein</fullName>
    </submittedName>
</protein>
<accession>A0ABS9KMH1</accession>
<evidence type="ECO:0000259" key="6">
    <source>
        <dbReference type="Pfam" id="PF07980"/>
    </source>
</evidence>
<dbReference type="InterPro" id="IPR033985">
    <property type="entry name" value="SusD-like_N"/>
</dbReference>
<evidence type="ECO:0000256" key="5">
    <source>
        <dbReference type="ARBA" id="ARBA00023237"/>
    </source>
</evidence>
<dbReference type="SUPFAM" id="SSF48452">
    <property type="entry name" value="TPR-like"/>
    <property type="match status" value="1"/>
</dbReference>
<gene>
    <name evidence="8" type="ORF">LZZ85_04490</name>
</gene>
<evidence type="ECO:0000313" key="9">
    <source>
        <dbReference type="Proteomes" id="UP001165367"/>
    </source>
</evidence>
<evidence type="ECO:0000259" key="7">
    <source>
        <dbReference type="Pfam" id="PF14322"/>
    </source>
</evidence>
<comment type="caution">
    <text evidence="8">The sequence shown here is derived from an EMBL/GenBank/DDBJ whole genome shotgun (WGS) entry which is preliminary data.</text>
</comment>
<keyword evidence="3" id="KW-0732">Signal</keyword>
<keyword evidence="9" id="KW-1185">Reference proteome</keyword>
<keyword evidence="4" id="KW-0472">Membrane</keyword>
<sequence>MRMKYLFSFKRVQLILFAVTGLSFASCKKYLSPEPLSSFDTGIVFGNTVNARAALMGAYMAMAGDAAYGLFTSYQYVYDDDAILGGGAGLDVARRQQAHYTLNATNGEIFTTYNQFYQGIERANNCIYYIPKMSQYAEDGTSGELKRMHGEALVLRAQYYFELTRIFGDIPEQRVPTAFIGSPFLGRTHRDSILTHVIADLEQAKTLLPWRTEVAQDERFTKGTAMALRARLALTRGGYALRANGQIERAADYLDYYQVARTECDSLLKRRDQHTLMQEYKAIFKDVINAHVAMDPKGELMMQVATALGNSASDSRIGIASGTRMNGVGGPFGPALPTYFYLFDSTDVRRDVTLVPYQIVLDIYGRANASHSIYDGKFRRDWVSNPSYYFSSGVTTGTNPVTLTPASNASLTTMQLNWPLIRFSDVLLMFAEADNELNNGPSADAQAAFREVSLRGHSGNSSLVPAIPTDKDGFFKLLVKERALEFGGEGIRKYDLIRWNLLGVALAETKANLIRMAAGTAMQAYSYMAAPPGYTLSATLPRFMYFYSRVNGVQSGNIWANSFYKASPASGSGIRDNTITPAIADITLPNSGANVNRVVWVANAAITTTFVNFYAYGFQTGKSELYPLPQAAMEANYNLKPQNPGY</sequence>
<dbReference type="Pfam" id="PF14322">
    <property type="entry name" value="SusD-like_3"/>
    <property type="match status" value="1"/>
</dbReference>
<evidence type="ECO:0000313" key="8">
    <source>
        <dbReference type="EMBL" id="MCG2613522.1"/>
    </source>
</evidence>
<dbReference type="InterPro" id="IPR011990">
    <property type="entry name" value="TPR-like_helical_dom_sf"/>
</dbReference>
<feature type="domain" description="RagB/SusD" evidence="6">
    <location>
        <begin position="384"/>
        <end position="646"/>
    </location>
</feature>
<dbReference type="InterPro" id="IPR012944">
    <property type="entry name" value="SusD_RagB_dom"/>
</dbReference>
<name>A0ABS9KMH1_9BACT</name>
<proteinExistence type="inferred from homology"/>
<dbReference type="PROSITE" id="PS51257">
    <property type="entry name" value="PROKAR_LIPOPROTEIN"/>
    <property type="match status" value="1"/>
</dbReference>
<dbReference type="Proteomes" id="UP001165367">
    <property type="component" value="Unassembled WGS sequence"/>
</dbReference>
<reference evidence="8" key="1">
    <citation type="submission" date="2022-01" db="EMBL/GenBank/DDBJ databases">
        <authorList>
            <person name="Jo J.-H."/>
            <person name="Im W.-T."/>
        </authorList>
    </citation>
    <scope>NUCLEOTIDE SEQUENCE</scope>
    <source>
        <strain evidence="8">NA20</strain>
    </source>
</reference>
<organism evidence="8 9">
    <name type="scientific">Terrimonas ginsenosidimutans</name>
    <dbReference type="NCBI Taxonomy" id="2908004"/>
    <lineage>
        <taxon>Bacteria</taxon>
        <taxon>Pseudomonadati</taxon>
        <taxon>Bacteroidota</taxon>
        <taxon>Chitinophagia</taxon>
        <taxon>Chitinophagales</taxon>
        <taxon>Chitinophagaceae</taxon>
        <taxon>Terrimonas</taxon>
    </lineage>
</organism>
<evidence type="ECO:0000256" key="2">
    <source>
        <dbReference type="ARBA" id="ARBA00006275"/>
    </source>
</evidence>
<dbReference type="RefSeq" id="WP_237868796.1">
    <property type="nucleotide sequence ID" value="NZ_JAKLTR010000002.1"/>
</dbReference>
<keyword evidence="5" id="KW-0998">Cell outer membrane</keyword>
<evidence type="ECO:0000256" key="4">
    <source>
        <dbReference type="ARBA" id="ARBA00023136"/>
    </source>
</evidence>
<comment type="subcellular location">
    <subcellularLocation>
        <location evidence="1">Cell outer membrane</location>
    </subcellularLocation>
</comment>
<feature type="domain" description="SusD-like N-terminal" evidence="7">
    <location>
        <begin position="60"/>
        <end position="234"/>
    </location>
</feature>
<dbReference type="Pfam" id="PF07980">
    <property type="entry name" value="SusD_RagB"/>
    <property type="match status" value="1"/>
</dbReference>
<comment type="similarity">
    <text evidence="2">Belongs to the SusD family.</text>
</comment>
<evidence type="ECO:0000256" key="3">
    <source>
        <dbReference type="ARBA" id="ARBA00022729"/>
    </source>
</evidence>
<dbReference type="Gene3D" id="1.25.40.390">
    <property type="match status" value="1"/>
</dbReference>
<dbReference type="EMBL" id="JAKLTR010000002">
    <property type="protein sequence ID" value="MCG2613522.1"/>
    <property type="molecule type" value="Genomic_DNA"/>
</dbReference>
<evidence type="ECO:0000256" key="1">
    <source>
        <dbReference type="ARBA" id="ARBA00004442"/>
    </source>
</evidence>